<keyword evidence="2" id="KW-1185">Reference proteome</keyword>
<reference evidence="1 2" key="1">
    <citation type="submission" date="2021-01" db="EMBL/GenBank/DDBJ databases">
        <title>Complete genome sequences of Corynebacterium macginleyi strains isolated from infectious keratitis.</title>
        <authorList>
            <person name="Sagerfors S."/>
            <person name="Poehlein A."/>
            <person name="Soderquist B."/>
            <person name="Bruggemann H."/>
        </authorList>
    </citation>
    <scope>NUCLEOTIDE SEQUENCE [LARGE SCALE GENOMIC DNA]</scope>
    <source>
        <strain evidence="1 2">12T220</strain>
    </source>
</reference>
<sequence length="53" mass="5204">MPQLGLATFGGREVAVALTVAAPGGTYASAQPLLSGMPVDLSKADGAWPTSAC</sequence>
<dbReference type="RefSeq" id="WP_167449744.1">
    <property type="nucleotide sequence ID" value="NZ_CP069516.1"/>
</dbReference>
<dbReference type="GeneID" id="92746607"/>
<evidence type="ECO:0000313" key="2">
    <source>
        <dbReference type="Proteomes" id="UP001518680"/>
    </source>
</evidence>
<name>A0ABS1Y8U0_9CORY</name>
<evidence type="ECO:0000313" key="1">
    <source>
        <dbReference type="EMBL" id="MBM0244780.1"/>
    </source>
</evidence>
<proteinExistence type="predicted"/>
<gene>
    <name evidence="1" type="ORF">GWO63_011185</name>
</gene>
<accession>A0ABS1Y8U0</accession>
<dbReference type="Proteomes" id="UP001518680">
    <property type="component" value="Unassembled WGS sequence"/>
</dbReference>
<organism evidence="1 2">
    <name type="scientific">Corynebacterium macginleyi</name>
    <dbReference type="NCBI Taxonomy" id="38290"/>
    <lineage>
        <taxon>Bacteria</taxon>
        <taxon>Bacillati</taxon>
        <taxon>Actinomycetota</taxon>
        <taxon>Actinomycetes</taxon>
        <taxon>Mycobacteriales</taxon>
        <taxon>Corynebacteriaceae</taxon>
        <taxon>Corynebacterium</taxon>
    </lineage>
</organism>
<protein>
    <submittedName>
        <fullName evidence="1">Uncharacterized protein</fullName>
    </submittedName>
</protein>
<comment type="caution">
    <text evidence="1">The sequence shown here is derived from an EMBL/GenBank/DDBJ whole genome shotgun (WGS) entry which is preliminary data.</text>
</comment>
<dbReference type="EMBL" id="JAACBX020000002">
    <property type="protein sequence ID" value="MBM0244780.1"/>
    <property type="molecule type" value="Genomic_DNA"/>
</dbReference>